<accession>E4XBK8</accession>
<dbReference type="OrthoDB" id="6105938at2759"/>
<keyword evidence="2 4" id="KW-0863">Zinc-finger</keyword>
<feature type="domain" description="RING-type" evidence="5">
    <location>
        <begin position="8"/>
        <end position="50"/>
    </location>
</feature>
<dbReference type="PROSITE" id="PS00518">
    <property type="entry name" value="ZF_RING_1"/>
    <property type="match status" value="2"/>
</dbReference>
<dbReference type="PANTHER" id="PTHR12109">
    <property type="entry name" value="RING FINGER PROTEIN 141-RELATED"/>
    <property type="match status" value="1"/>
</dbReference>
<dbReference type="InterPro" id="IPR017907">
    <property type="entry name" value="Znf_RING_CS"/>
</dbReference>
<proteinExistence type="predicted"/>
<dbReference type="InParanoid" id="E4XBK8"/>
<organism evidence="6">
    <name type="scientific">Oikopleura dioica</name>
    <name type="common">Tunicate</name>
    <dbReference type="NCBI Taxonomy" id="34765"/>
    <lineage>
        <taxon>Eukaryota</taxon>
        <taxon>Metazoa</taxon>
        <taxon>Chordata</taxon>
        <taxon>Tunicata</taxon>
        <taxon>Appendicularia</taxon>
        <taxon>Copelata</taxon>
        <taxon>Oikopleuridae</taxon>
        <taxon>Oikopleura</taxon>
    </lineage>
</organism>
<keyword evidence="3" id="KW-0862">Zinc</keyword>
<gene>
    <name evidence="6" type="ORF">GSOID_T00006511001</name>
</gene>
<dbReference type="InterPro" id="IPR013083">
    <property type="entry name" value="Znf_RING/FYVE/PHD"/>
</dbReference>
<dbReference type="AlphaFoldDB" id="E4XBK8"/>
<sequence>MSEENNECPICYEELVQARTVTAECNHSFCIFCIVKVVEEQPSFNCPYCQRKILTKRLKLNGVKTGPKVDSPWGQTYSQSKNGELGVASYHFIDEETVYISYNSDHARIHWKLTDGRDPPEKKPFVDIVYEKETRRFNGTILWDEERLIQQCKLWNYDFVFSKDFLQIQSGKCEMIRDSGEIFWDSQFVTDNPPESPSRSLCYTLVDERNLRENLASAVEHICFSCFKNGELIALPCHHTLCKSCALAPSSAWSKECRVCQKIYFFSDLEIPGINHKALLSPFGQVYAHDQGIGSASYHFEEEQPYISYENAPESWIMDDGNRPPGKKKFTNWKYDRDSRKFSGEIRWEPVTFQMDNLWVYELVFNENFTEIEGLCKNYSPQFEEGEFQSTKISSKGHSSLHYILQERLNQN</sequence>
<evidence type="ECO:0000313" key="6">
    <source>
        <dbReference type="EMBL" id="CBY08983.1"/>
    </source>
</evidence>
<dbReference type="InterPro" id="IPR018957">
    <property type="entry name" value="Znf_C3HC4_RING-type"/>
</dbReference>
<dbReference type="InterPro" id="IPR047126">
    <property type="entry name" value="RNF141-like"/>
</dbReference>
<reference evidence="6" key="1">
    <citation type="journal article" date="2010" name="Science">
        <title>Plasticity of animal genome architecture unmasked by rapid evolution of a pelagic tunicate.</title>
        <authorList>
            <person name="Denoeud F."/>
            <person name="Henriet S."/>
            <person name="Mungpakdee S."/>
            <person name="Aury J.M."/>
            <person name="Da Silva C."/>
            <person name="Brinkmann H."/>
            <person name="Mikhaleva J."/>
            <person name="Olsen L.C."/>
            <person name="Jubin C."/>
            <person name="Canestro C."/>
            <person name="Bouquet J.M."/>
            <person name="Danks G."/>
            <person name="Poulain J."/>
            <person name="Campsteijn C."/>
            <person name="Adamski M."/>
            <person name="Cross I."/>
            <person name="Yadetie F."/>
            <person name="Muffato M."/>
            <person name="Louis A."/>
            <person name="Butcher S."/>
            <person name="Tsagkogeorga G."/>
            <person name="Konrad A."/>
            <person name="Singh S."/>
            <person name="Jensen M.F."/>
            <person name="Cong E.H."/>
            <person name="Eikeseth-Otteraa H."/>
            <person name="Noel B."/>
            <person name="Anthouard V."/>
            <person name="Porcel B.M."/>
            <person name="Kachouri-Lafond R."/>
            <person name="Nishino A."/>
            <person name="Ugolini M."/>
            <person name="Chourrout P."/>
            <person name="Nishida H."/>
            <person name="Aasland R."/>
            <person name="Huzurbazar S."/>
            <person name="Westhof E."/>
            <person name="Delsuc F."/>
            <person name="Lehrach H."/>
            <person name="Reinhardt R."/>
            <person name="Weissenbach J."/>
            <person name="Roy S.W."/>
            <person name="Artiguenave F."/>
            <person name="Postlethwait J.H."/>
            <person name="Manak J.R."/>
            <person name="Thompson E.M."/>
            <person name="Jaillon O."/>
            <person name="Du Pasquier L."/>
            <person name="Boudinot P."/>
            <person name="Liberles D.A."/>
            <person name="Volff J.N."/>
            <person name="Philippe H."/>
            <person name="Lenhard B."/>
            <person name="Roest Crollius H."/>
            <person name="Wincker P."/>
            <person name="Chourrout D."/>
        </authorList>
    </citation>
    <scope>NUCLEOTIDE SEQUENCE [LARGE SCALE GENOMIC DNA]</scope>
</reference>
<evidence type="ECO:0000256" key="2">
    <source>
        <dbReference type="ARBA" id="ARBA00022771"/>
    </source>
</evidence>
<name>E4XBK8_OIKDI</name>
<dbReference type="Proteomes" id="UP000001307">
    <property type="component" value="Unassembled WGS sequence"/>
</dbReference>
<keyword evidence="1" id="KW-0479">Metal-binding</keyword>
<dbReference type="InterPro" id="IPR001841">
    <property type="entry name" value="Znf_RING"/>
</dbReference>
<evidence type="ECO:0000259" key="5">
    <source>
        <dbReference type="PROSITE" id="PS50089"/>
    </source>
</evidence>
<dbReference type="Pfam" id="PF00097">
    <property type="entry name" value="zf-C3HC4"/>
    <property type="match status" value="1"/>
</dbReference>
<dbReference type="PROSITE" id="PS50089">
    <property type="entry name" value="ZF_RING_2"/>
    <property type="match status" value="1"/>
</dbReference>
<dbReference type="GO" id="GO:0008270">
    <property type="term" value="F:zinc ion binding"/>
    <property type="evidence" value="ECO:0007669"/>
    <property type="project" value="UniProtKB-KW"/>
</dbReference>
<protein>
    <recommendedName>
        <fullName evidence="5">RING-type domain-containing protein</fullName>
    </recommendedName>
</protein>
<dbReference type="SUPFAM" id="SSF57850">
    <property type="entry name" value="RING/U-box"/>
    <property type="match status" value="2"/>
</dbReference>
<dbReference type="Gene3D" id="3.30.40.10">
    <property type="entry name" value="Zinc/RING finger domain, C3HC4 (zinc finger)"/>
    <property type="match status" value="1"/>
</dbReference>
<evidence type="ECO:0000256" key="3">
    <source>
        <dbReference type="ARBA" id="ARBA00022833"/>
    </source>
</evidence>
<evidence type="ECO:0000313" key="7">
    <source>
        <dbReference type="Proteomes" id="UP000001307"/>
    </source>
</evidence>
<evidence type="ECO:0000256" key="1">
    <source>
        <dbReference type="ARBA" id="ARBA00022723"/>
    </source>
</evidence>
<evidence type="ECO:0000256" key="4">
    <source>
        <dbReference type="PROSITE-ProRule" id="PRU00175"/>
    </source>
</evidence>
<dbReference type="SMART" id="SM00184">
    <property type="entry name" value="RING"/>
    <property type="match status" value="2"/>
</dbReference>
<keyword evidence="7" id="KW-1185">Reference proteome</keyword>
<dbReference type="EMBL" id="FN653034">
    <property type="protein sequence ID" value="CBY08983.1"/>
    <property type="molecule type" value="Genomic_DNA"/>
</dbReference>